<evidence type="ECO:0000256" key="2">
    <source>
        <dbReference type="ARBA" id="ARBA00023136"/>
    </source>
</evidence>
<feature type="domain" description="OmpA-like" evidence="5">
    <location>
        <begin position="509"/>
        <end position="627"/>
    </location>
</feature>
<dbReference type="PROSITE" id="PS51123">
    <property type="entry name" value="OMPA_2"/>
    <property type="match status" value="1"/>
</dbReference>
<dbReference type="Proteomes" id="UP000228948">
    <property type="component" value="Chromosome"/>
</dbReference>
<evidence type="ECO:0000313" key="7">
    <source>
        <dbReference type="Proteomes" id="UP000228948"/>
    </source>
</evidence>
<gene>
    <name evidence="6" type="ORF">BG454_04395</name>
</gene>
<dbReference type="OrthoDB" id="5525824at2"/>
<dbReference type="EMBL" id="CP024899">
    <property type="protein sequence ID" value="ATX65160.1"/>
    <property type="molecule type" value="Genomic_DNA"/>
</dbReference>
<evidence type="ECO:0000256" key="4">
    <source>
        <dbReference type="SAM" id="MobiDB-lite"/>
    </source>
</evidence>
<reference evidence="6 7" key="1">
    <citation type="submission" date="2017-11" db="EMBL/GenBank/DDBJ databases">
        <title>Revised Sequence and Annotation of the Rhodobaca barguzinensis strain alga05 Genome.</title>
        <authorList>
            <person name="Kopejtka K."/>
            <person name="Tomasch J.M."/>
            <person name="Bunk B."/>
            <person name="Koblizek M."/>
        </authorList>
    </citation>
    <scope>NUCLEOTIDE SEQUENCE [LARGE SCALE GENOMIC DNA]</scope>
    <source>
        <strain evidence="7">alga05</strain>
    </source>
</reference>
<evidence type="ECO:0000313" key="6">
    <source>
        <dbReference type="EMBL" id="ATX65160.1"/>
    </source>
</evidence>
<feature type="compositionally biased region" description="Acidic residues" evidence="4">
    <location>
        <begin position="641"/>
        <end position="655"/>
    </location>
</feature>
<dbReference type="GO" id="GO:0009279">
    <property type="term" value="C:cell outer membrane"/>
    <property type="evidence" value="ECO:0007669"/>
    <property type="project" value="UniProtKB-SubCell"/>
</dbReference>
<feature type="compositionally biased region" description="Low complexity" evidence="4">
    <location>
        <begin position="625"/>
        <end position="640"/>
    </location>
</feature>
<dbReference type="Pfam" id="PF00691">
    <property type="entry name" value="OmpA"/>
    <property type="match status" value="1"/>
</dbReference>
<organism evidence="6 7">
    <name type="scientific">Roseinatronobacter bogoriensis subsp. barguzinensis</name>
    <dbReference type="NCBI Taxonomy" id="441209"/>
    <lineage>
        <taxon>Bacteria</taxon>
        <taxon>Pseudomonadati</taxon>
        <taxon>Pseudomonadota</taxon>
        <taxon>Alphaproteobacteria</taxon>
        <taxon>Rhodobacterales</taxon>
        <taxon>Paracoccaceae</taxon>
        <taxon>Roseinatronobacter</taxon>
    </lineage>
</organism>
<keyword evidence="7" id="KW-1185">Reference proteome</keyword>
<dbReference type="PANTHER" id="PTHR30329:SF20">
    <property type="entry name" value="EXPORTED PROTEIN"/>
    <property type="match status" value="1"/>
</dbReference>
<proteinExistence type="predicted"/>
<dbReference type="PANTHER" id="PTHR30329">
    <property type="entry name" value="STATOR ELEMENT OF FLAGELLAR MOTOR COMPLEX"/>
    <property type="match status" value="1"/>
</dbReference>
<dbReference type="Gene3D" id="3.30.1330.60">
    <property type="entry name" value="OmpA-like domain"/>
    <property type="match status" value="1"/>
</dbReference>
<dbReference type="STRING" id="441209.GCA_001870665_03610"/>
<dbReference type="InterPro" id="IPR006664">
    <property type="entry name" value="OMP_bac"/>
</dbReference>
<dbReference type="InterPro" id="IPR006665">
    <property type="entry name" value="OmpA-like"/>
</dbReference>
<dbReference type="AlphaFoldDB" id="A0A2K8KG64"/>
<evidence type="ECO:0000256" key="3">
    <source>
        <dbReference type="PROSITE-ProRule" id="PRU00473"/>
    </source>
</evidence>
<feature type="region of interest" description="Disordered" evidence="4">
    <location>
        <begin position="624"/>
        <end position="675"/>
    </location>
</feature>
<dbReference type="InterPro" id="IPR036737">
    <property type="entry name" value="OmpA-like_sf"/>
</dbReference>
<dbReference type="KEGG" id="rbg:BG454_04395"/>
<dbReference type="SUPFAM" id="SSF103088">
    <property type="entry name" value="OmpA-like"/>
    <property type="match status" value="1"/>
</dbReference>
<sequence length="675" mass="72854">MKDRLLHVAQKMRAFQPADMGPLKGYIMMVAIFALAILMSFGAANLAVRGIEHVVERDARDALAENGLHWADVQTDGLLLSLRGEAENEAARFRALSIVSTVVAAERVIDDVQVAPSMQIAAPRFLMEILRNGLDVSVIGLIPTGFDTASIVSRIERIDPEISVVNMLESANHPVPHGWEQAVSFGLEALALIPASKISIAADQIEVTGLADSERQRDEMREKLMRDRPRGLIASINISAPRPVITPFTLRFVIEEDGARFDACSADTTEARMAILRSGRAAGAQGVIDCTIGLGSPSPRWQVAATEAIKALSELGRGSVTIADTDVSLLVAHSVAPEDLDRVAADLERVLPEVFSLDAARLPPEVGEDTGREDAVTEFVASRGEDGVVLLRGQLTDERLRDAVHTVARSEFGLNAVRINARIDPDLPEGWPVRALLAVDTLAQLEYGQVRVRADRFDITGVSGDASASDKISRSVAEKLGRGAVFNLNIRYDERFDPVAMQPSPARCEAWIKEVLAEQQITFDPGSASIVSDAGRVVDEIAEILRDCGRLELEVAGHTDSQGRLETNMRLSQQRAEAVVAALSARGILVSDFVAKGYGPEFPVADNSTAAGREANRRIEFRLTGSSAEEAAAERSGGVEAVEEEDTELPDEADLEIVVNTGAGETPRPPERPER</sequence>
<protein>
    <submittedName>
        <fullName evidence="6">OmpA family protein</fullName>
    </submittedName>
</protein>
<name>A0A2K8KG64_9RHOB</name>
<dbReference type="CDD" id="cd07185">
    <property type="entry name" value="OmpA_C-like"/>
    <property type="match status" value="1"/>
</dbReference>
<accession>A0A2K8KG64</accession>
<dbReference type="InterPro" id="IPR050330">
    <property type="entry name" value="Bact_OuterMem_StrucFunc"/>
</dbReference>
<dbReference type="RefSeq" id="WP_071479233.1">
    <property type="nucleotide sequence ID" value="NZ_CP024899.1"/>
</dbReference>
<dbReference type="Gene3D" id="3.40.1520.20">
    <property type="match status" value="2"/>
</dbReference>
<evidence type="ECO:0000259" key="5">
    <source>
        <dbReference type="PROSITE" id="PS51123"/>
    </source>
</evidence>
<keyword evidence="2 3" id="KW-0472">Membrane</keyword>
<evidence type="ECO:0000256" key="1">
    <source>
        <dbReference type="ARBA" id="ARBA00004442"/>
    </source>
</evidence>
<comment type="subcellular location">
    <subcellularLocation>
        <location evidence="1">Cell outer membrane</location>
    </subcellularLocation>
</comment>
<dbReference type="PRINTS" id="PR01021">
    <property type="entry name" value="OMPADOMAIN"/>
</dbReference>